<keyword evidence="1" id="KW-0560">Oxidoreductase</keyword>
<dbReference type="InterPro" id="IPR050493">
    <property type="entry name" value="FAD-dep_Monooxygenase_BioMet"/>
</dbReference>
<dbReference type="STRING" id="554065.E1Z5U8"/>
<dbReference type="Proteomes" id="UP000008141">
    <property type="component" value="Unassembled WGS sequence"/>
</dbReference>
<accession>E1Z5U8</accession>
<dbReference type="GeneID" id="17358318"/>
<dbReference type="OrthoDB" id="536717at2759"/>
<sequence>MAALSSIHATNGTLKPQGPPLRLRAVVVGGGVAGLTAARSLLDAGAQVSLYERRDKAEMLSGPAGLALQPNAMSALRILSGAAEGKSLADDVAAGGVWDSVAVVTTRTGQLLKEVPQDTAEPPRGAPAGTPPPVGEYICNLARPALQQALYAALPPGTVTCGTAFRSFRLREDGRVAVQLASEGQGGEAAVQEVACDLLVGADGIRSAVRASLDEQSGGPRREPVYSGYRYYRGLIDLTQLPGGVDGWRAGLNGQCNRFFYGESGTCILYQVSPTQASFARYTPALPGTSHGISPEQAKQAVVELCSEYGSPAPEMAAALRPADIHVGELWSMPPNKVLRMAALRAEVWGQGCVTLVGDAAHGLLPTLGQGAGQGIEDAVELAVALHRAAAAKAASAADGSAPVQLSAAELEDSLRRFEAARGSHVARVYDMAMSLFRSSAGETWLTRLRRDWTFRLVPISLMRSASAWLTHKKFSWEGAGAGGGGSSSTPAN</sequence>
<dbReference type="InParanoid" id="E1Z5U8"/>
<dbReference type="AlphaFoldDB" id="E1Z5U8"/>
<dbReference type="RefSeq" id="XP_005850637.1">
    <property type="nucleotide sequence ID" value="XM_005850575.1"/>
</dbReference>
<dbReference type="Pfam" id="PF01494">
    <property type="entry name" value="FAD_binding_3"/>
    <property type="match status" value="2"/>
</dbReference>
<protein>
    <recommendedName>
        <fullName evidence="3">FAD-binding domain-containing protein</fullName>
    </recommendedName>
</protein>
<dbReference type="GO" id="GO:0004497">
    <property type="term" value="F:monooxygenase activity"/>
    <property type="evidence" value="ECO:0007669"/>
    <property type="project" value="UniProtKB-KW"/>
</dbReference>
<dbReference type="PANTHER" id="PTHR13789">
    <property type="entry name" value="MONOOXYGENASE"/>
    <property type="match status" value="1"/>
</dbReference>
<gene>
    <name evidence="4" type="ORF">CHLNCDRAFT_50323</name>
</gene>
<name>E1Z5U8_CHLVA</name>
<dbReference type="PRINTS" id="PR00420">
    <property type="entry name" value="RNGMNOXGNASE"/>
</dbReference>
<dbReference type="InterPro" id="IPR002938">
    <property type="entry name" value="FAD-bd"/>
</dbReference>
<dbReference type="InterPro" id="IPR036188">
    <property type="entry name" value="FAD/NAD-bd_sf"/>
</dbReference>
<evidence type="ECO:0000256" key="2">
    <source>
        <dbReference type="ARBA" id="ARBA00023033"/>
    </source>
</evidence>
<dbReference type="Gene3D" id="3.50.50.60">
    <property type="entry name" value="FAD/NAD(P)-binding domain"/>
    <property type="match status" value="1"/>
</dbReference>
<proteinExistence type="predicted"/>
<dbReference type="eggNOG" id="KOG2614">
    <property type="taxonomic scope" value="Eukaryota"/>
</dbReference>
<keyword evidence="2" id="KW-0503">Monooxygenase</keyword>
<evidence type="ECO:0000313" key="4">
    <source>
        <dbReference type="EMBL" id="EFN58535.1"/>
    </source>
</evidence>
<evidence type="ECO:0000259" key="3">
    <source>
        <dbReference type="Pfam" id="PF01494"/>
    </source>
</evidence>
<dbReference type="GO" id="GO:0071949">
    <property type="term" value="F:FAD binding"/>
    <property type="evidence" value="ECO:0007669"/>
    <property type="project" value="InterPro"/>
</dbReference>
<evidence type="ECO:0000256" key="1">
    <source>
        <dbReference type="ARBA" id="ARBA00023002"/>
    </source>
</evidence>
<dbReference type="KEGG" id="cvr:CHLNCDRAFT_50323"/>
<reference evidence="4 5" key="1">
    <citation type="journal article" date="2010" name="Plant Cell">
        <title>The Chlorella variabilis NC64A genome reveals adaptation to photosymbiosis, coevolution with viruses, and cryptic sex.</title>
        <authorList>
            <person name="Blanc G."/>
            <person name="Duncan G."/>
            <person name="Agarkova I."/>
            <person name="Borodovsky M."/>
            <person name="Gurnon J."/>
            <person name="Kuo A."/>
            <person name="Lindquist E."/>
            <person name="Lucas S."/>
            <person name="Pangilinan J."/>
            <person name="Polle J."/>
            <person name="Salamov A."/>
            <person name="Terry A."/>
            <person name="Yamada T."/>
            <person name="Dunigan D.D."/>
            <person name="Grigoriev I.V."/>
            <person name="Claverie J.M."/>
            <person name="Van Etten J.L."/>
        </authorList>
    </citation>
    <scope>NUCLEOTIDE SEQUENCE [LARGE SCALE GENOMIC DNA]</scope>
    <source>
        <strain evidence="4 5">NC64A</strain>
    </source>
</reference>
<organism evidence="5">
    <name type="scientific">Chlorella variabilis</name>
    <name type="common">Green alga</name>
    <dbReference type="NCBI Taxonomy" id="554065"/>
    <lineage>
        <taxon>Eukaryota</taxon>
        <taxon>Viridiplantae</taxon>
        <taxon>Chlorophyta</taxon>
        <taxon>core chlorophytes</taxon>
        <taxon>Trebouxiophyceae</taxon>
        <taxon>Chlorellales</taxon>
        <taxon>Chlorellaceae</taxon>
        <taxon>Chlorella clade</taxon>
        <taxon>Chlorella</taxon>
    </lineage>
</organism>
<keyword evidence="5" id="KW-1185">Reference proteome</keyword>
<dbReference type="EMBL" id="GL433837">
    <property type="protein sequence ID" value="EFN58535.1"/>
    <property type="molecule type" value="Genomic_DNA"/>
</dbReference>
<feature type="domain" description="FAD-binding" evidence="3">
    <location>
        <begin position="25"/>
        <end position="220"/>
    </location>
</feature>
<dbReference type="SUPFAM" id="SSF51905">
    <property type="entry name" value="FAD/NAD(P)-binding domain"/>
    <property type="match status" value="1"/>
</dbReference>
<feature type="domain" description="FAD-binding" evidence="3">
    <location>
        <begin position="335"/>
        <end position="392"/>
    </location>
</feature>
<evidence type="ECO:0000313" key="5">
    <source>
        <dbReference type="Proteomes" id="UP000008141"/>
    </source>
</evidence>
<dbReference type="PANTHER" id="PTHR13789:SF309">
    <property type="entry name" value="PUTATIVE (AFU_ORTHOLOGUE AFUA_6G14510)-RELATED"/>
    <property type="match status" value="1"/>
</dbReference>